<comment type="caution">
    <text evidence="1">The sequence shown here is derived from an EMBL/GenBank/DDBJ whole genome shotgun (WGS) entry which is preliminary data.</text>
</comment>
<keyword evidence="2" id="KW-1185">Reference proteome</keyword>
<dbReference type="EMBL" id="QFFI01000030">
    <property type="protein sequence ID" value="PWG61609.1"/>
    <property type="molecule type" value="Genomic_DNA"/>
</dbReference>
<dbReference type="AlphaFoldDB" id="A0A2U2MXZ9"/>
<gene>
    <name evidence="1" type="ORF">DEM34_15580</name>
</gene>
<evidence type="ECO:0000313" key="1">
    <source>
        <dbReference type="EMBL" id="PWG61609.1"/>
    </source>
</evidence>
<sequence length="67" mass="7928">MLWLFSRLRAADVPFDPTLYQVDLRPLRAAEQMNNMSESEFDQLRPALSREQLKRYAHRFSDGLELS</sequence>
<evidence type="ECO:0000313" key="2">
    <source>
        <dbReference type="Proteomes" id="UP000245474"/>
    </source>
</evidence>
<name>A0A2U2MXZ9_9GAMM</name>
<dbReference type="Proteomes" id="UP000245474">
    <property type="component" value="Unassembled WGS sequence"/>
</dbReference>
<organism evidence="1 2">
    <name type="scientific">Sediminicurvatus halobius</name>
    <dbReference type="NCBI Taxonomy" id="2182432"/>
    <lineage>
        <taxon>Bacteria</taxon>
        <taxon>Pseudomonadati</taxon>
        <taxon>Pseudomonadota</taxon>
        <taxon>Gammaproteobacteria</taxon>
        <taxon>Chromatiales</taxon>
        <taxon>Ectothiorhodospiraceae</taxon>
        <taxon>Sediminicurvatus</taxon>
    </lineage>
</organism>
<reference evidence="1 2" key="1">
    <citation type="submission" date="2018-05" db="EMBL/GenBank/DDBJ databases">
        <title>Spiribacter halobius sp. nov., a moderately halophilic bacterium isolated from marine solar saltern.</title>
        <authorList>
            <person name="Zheng W.-S."/>
            <person name="Lu D.-C."/>
            <person name="Du Z.-J."/>
        </authorList>
    </citation>
    <scope>NUCLEOTIDE SEQUENCE [LARGE SCALE GENOMIC DNA]</scope>
    <source>
        <strain evidence="1 2">E85</strain>
    </source>
</reference>
<accession>A0A2U2MXZ9</accession>
<proteinExistence type="predicted"/>
<protein>
    <submittedName>
        <fullName evidence="1">Uncharacterized protein</fullName>
    </submittedName>
</protein>